<gene>
    <name evidence="1" type="ORF">SAMN05421870_10481</name>
</gene>
<dbReference type="EMBL" id="FOGO01000004">
    <property type="protein sequence ID" value="SER76773.1"/>
    <property type="molecule type" value="Genomic_DNA"/>
</dbReference>
<evidence type="ECO:0000313" key="2">
    <source>
        <dbReference type="Proteomes" id="UP000182841"/>
    </source>
</evidence>
<keyword evidence="2" id="KW-1185">Reference proteome</keyword>
<name>A0A1H9RXB7_9ACTN</name>
<dbReference type="Proteomes" id="UP000182841">
    <property type="component" value="Unassembled WGS sequence"/>
</dbReference>
<sequence length="168" mass="18944">MRRRSLRRECRRFVRDLGLPPARSIRDLLPAIESRSGRSIRLEPSPPNSGGGLCGMWIRTVEGIDYIFVNEETSRAHQDHIIAHEAAHILRNHQGSGTLGEVNPVTDRLAPTLDPQVVKMMLGRSDYELHDEREAELIASHLQRHIHHQGPDISAGDPIAETLLRHGR</sequence>
<dbReference type="AlphaFoldDB" id="A0A1H9RXB7"/>
<organism evidence="1 2">
    <name type="scientific">Streptomyces qinglanensis</name>
    <dbReference type="NCBI Taxonomy" id="943816"/>
    <lineage>
        <taxon>Bacteria</taxon>
        <taxon>Bacillati</taxon>
        <taxon>Actinomycetota</taxon>
        <taxon>Actinomycetes</taxon>
        <taxon>Kitasatosporales</taxon>
        <taxon>Streptomycetaceae</taxon>
        <taxon>Streptomyces</taxon>
    </lineage>
</organism>
<accession>A0A1H9RXB7</accession>
<proteinExistence type="predicted"/>
<evidence type="ECO:0000313" key="1">
    <source>
        <dbReference type="EMBL" id="SER76773.1"/>
    </source>
</evidence>
<evidence type="ECO:0008006" key="3">
    <source>
        <dbReference type="Google" id="ProtNLM"/>
    </source>
</evidence>
<protein>
    <recommendedName>
        <fullName evidence="3">IrrE N-terminal-like domain-containing protein</fullName>
    </recommendedName>
</protein>
<reference evidence="2" key="1">
    <citation type="submission" date="2016-10" db="EMBL/GenBank/DDBJ databases">
        <authorList>
            <person name="Varghese N."/>
            <person name="Submissions S."/>
        </authorList>
    </citation>
    <scope>NUCLEOTIDE SEQUENCE [LARGE SCALE GENOMIC DNA]</scope>
    <source>
        <strain evidence="2">CGMCC 4.6825</strain>
    </source>
</reference>